<accession>A0A4V5NJH1</accession>
<sequence length="67" mass="6542">MSESTTTSEAHRAAGSIAAPTPSAPSLAATAAAAVLATTELLEHILTSLTLLDVVHAGTEGVNTDAG</sequence>
<organism evidence="2 3">
    <name type="scientific">Friedmanniomyces simplex</name>
    <dbReference type="NCBI Taxonomy" id="329884"/>
    <lineage>
        <taxon>Eukaryota</taxon>
        <taxon>Fungi</taxon>
        <taxon>Dikarya</taxon>
        <taxon>Ascomycota</taxon>
        <taxon>Pezizomycotina</taxon>
        <taxon>Dothideomycetes</taxon>
        <taxon>Dothideomycetidae</taxon>
        <taxon>Mycosphaerellales</taxon>
        <taxon>Teratosphaeriaceae</taxon>
        <taxon>Friedmanniomyces</taxon>
    </lineage>
</organism>
<feature type="region of interest" description="Disordered" evidence="1">
    <location>
        <begin position="1"/>
        <end position="23"/>
    </location>
</feature>
<feature type="compositionally biased region" description="Low complexity" evidence="1">
    <location>
        <begin position="13"/>
        <end position="23"/>
    </location>
</feature>
<reference evidence="2 3" key="1">
    <citation type="submission" date="2017-03" db="EMBL/GenBank/DDBJ databases">
        <title>Genomes of endolithic fungi from Antarctica.</title>
        <authorList>
            <person name="Coleine C."/>
            <person name="Masonjones S."/>
            <person name="Stajich J.E."/>
        </authorList>
    </citation>
    <scope>NUCLEOTIDE SEQUENCE [LARGE SCALE GENOMIC DNA]</scope>
    <source>
        <strain evidence="2 3">CCFEE 5184</strain>
    </source>
</reference>
<proteinExistence type="predicted"/>
<evidence type="ECO:0000256" key="1">
    <source>
        <dbReference type="SAM" id="MobiDB-lite"/>
    </source>
</evidence>
<evidence type="ECO:0000313" key="3">
    <source>
        <dbReference type="Proteomes" id="UP000309340"/>
    </source>
</evidence>
<name>A0A4V5NJH1_9PEZI</name>
<dbReference type="Proteomes" id="UP000309340">
    <property type="component" value="Unassembled WGS sequence"/>
</dbReference>
<protein>
    <submittedName>
        <fullName evidence="2">Uncharacterized protein</fullName>
    </submittedName>
</protein>
<comment type="caution">
    <text evidence="2">The sequence shown here is derived from an EMBL/GenBank/DDBJ whole genome shotgun (WGS) entry which is preliminary data.</text>
</comment>
<keyword evidence="3" id="KW-1185">Reference proteome</keyword>
<dbReference type="AlphaFoldDB" id="A0A4V5NJH1"/>
<dbReference type="EMBL" id="NAJQ01000127">
    <property type="protein sequence ID" value="TKA77859.1"/>
    <property type="molecule type" value="Genomic_DNA"/>
</dbReference>
<evidence type="ECO:0000313" key="2">
    <source>
        <dbReference type="EMBL" id="TKA77859.1"/>
    </source>
</evidence>
<gene>
    <name evidence="2" type="ORF">B0A55_05152</name>
</gene>